<organism evidence="2 3">
    <name type="scientific">Thelephora terrestris</name>
    <dbReference type="NCBI Taxonomy" id="56493"/>
    <lineage>
        <taxon>Eukaryota</taxon>
        <taxon>Fungi</taxon>
        <taxon>Dikarya</taxon>
        <taxon>Basidiomycota</taxon>
        <taxon>Agaricomycotina</taxon>
        <taxon>Agaricomycetes</taxon>
        <taxon>Thelephorales</taxon>
        <taxon>Thelephoraceae</taxon>
        <taxon>Thelephora</taxon>
    </lineage>
</organism>
<dbReference type="OrthoDB" id="2926210at2759"/>
<reference evidence="2" key="2">
    <citation type="submission" date="2020-11" db="EMBL/GenBank/DDBJ databases">
        <authorList>
            <consortium name="DOE Joint Genome Institute"/>
            <person name="Kuo A."/>
            <person name="Miyauchi S."/>
            <person name="Kiss E."/>
            <person name="Drula E."/>
            <person name="Kohler A."/>
            <person name="Sanchez-Garcia M."/>
            <person name="Andreopoulos B."/>
            <person name="Barry K.W."/>
            <person name="Bonito G."/>
            <person name="Buee M."/>
            <person name="Carver A."/>
            <person name="Chen C."/>
            <person name="Cichocki N."/>
            <person name="Clum A."/>
            <person name="Culley D."/>
            <person name="Crous P.W."/>
            <person name="Fauchery L."/>
            <person name="Girlanda M."/>
            <person name="Hayes R."/>
            <person name="Keri Z."/>
            <person name="Labutti K."/>
            <person name="Lipzen A."/>
            <person name="Lombard V."/>
            <person name="Magnuson J."/>
            <person name="Maillard F."/>
            <person name="Morin E."/>
            <person name="Murat C."/>
            <person name="Nolan M."/>
            <person name="Ohm R."/>
            <person name="Pangilinan J."/>
            <person name="Pereira M."/>
            <person name="Perotto S."/>
            <person name="Peter M."/>
            <person name="Riley R."/>
            <person name="Sitrit Y."/>
            <person name="Stielow B."/>
            <person name="Szollosi G."/>
            <person name="Zifcakova L."/>
            <person name="Stursova M."/>
            <person name="Spatafora J.W."/>
            <person name="Tedersoo L."/>
            <person name="Vaario L.-M."/>
            <person name="Yamada A."/>
            <person name="Yan M."/>
            <person name="Wang P."/>
            <person name="Xu J."/>
            <person name="Bruns T."/>
            <person name="Baldrian P."/>
            <person name="Vilgalys R."/>
            <person name="Henrissat B."/>
            <person name="Grigoriev I.V."/>
            <person name="Hibbett D."/>
            <person name="Nagy L.G."/>
            <person name="Martin F.M."/>
        </authorList>
    </citation>
    <scope>NUCLEOTIDE SEQUENCE</scope>
    <source>
        <strain evidence="2">UH-Tt-Lm1</strain>
    </source>
</reference>
<name>A0A9P6H576_9AGAM</name>
<gene>
    <name evidence="2" type="ORF">BJ322DRAFT_1025546</name>
</gene>
<comment type="caution">
    <text evidence="2">The sequence shown here is derived from an EMBL/GenBank/DDBJ whole genome shotgun (WGS) entry which is preliminary data.</text>
</comment>
<keyword evidence="3" id="KW-1185">Reference proteome</keyword>
<evidence type="ECO:0000256" key="1">
    <source>
        <dbReference type="SAM" id="MobiDB-lite"/>
    </source>
</evidence>
<sequence length="1020" mass="113635">MPTTHQAPGPHRPIHLYQPFAGPIPPASIDSRPGLPFGIPLNQSAPILRQFRPRENQASSTSEENRKRSIARNSNKTKRKTQVARAYEEPSASNPVDRNVSVLFFPLNISQFPDSIEELQPGIPRFEISNGTFGPFAQRMFDIGLVFHLRFTDDELLQSNWSLFDRKITDGISSLPARIQLPPRPANQPPSANSTCWTFVKCGIKPARGRSDKRYILVHPEHISSSQWTLDYLRGSLAVTNPISGPDEDPIPDRLIVIGSLTSLSRMVEIPTNICRFGSHECFAYRVLAKEFRDLVEVFDSVTDLCGTKDLRCPSSLSPSLGPDPSSSSPSLSPDPVFTPLPSGSLQTDKMISMGDYVADDDLEAVLAALLEQTNPVGIYNQSPAIHLLITKPQTQPKANKRSRAASHNTGREVDIGQAGAVPIETAIEGARHLKKTRKNPPPVGLEPVGKGKARESGIVGFTQTQPLEPPFALSPFDISCRDSAVQWPDRISPSDQPNPRRYSTYSPVEVRFQAGTSRELGELLFKFVEWRISPEIDLTLGDSDGTFAPPAGTTLEPSADQIPLDPTVVIHYNVEYICGNAQGVGPRRSAFREALHLMAEREGCWKVIDSTMVPDDSPVTDRAYWKVSGALIALALLSGDGVHPVSPAVIYALLSNVEERSDPRAPMDLSLSFINQLQKSKARILLPWMIVLPGQDWRDLPTGHRTLVQDLIVDLGIEIVIAILQLQKVTQTGRKTNHVQWTTAIVTSAMFGNANFLSTIQFVEMLKGFRRCFQGAAPWLQACRSLGRTAAIALELSVSSIRCVEDLWTREKIRLVFDPAPVVTDPSMLGEIVIRSFGEYLNCPGHVLLPDGFIADEEMEKERENGLLRVRMLWVYWHGTQQLDTQNTRAVHVDIGMIEQPDQEQAEFPPPLRVNTCFDRLGIQVNGALLKLMRDHLTIREGLENPGRDTDFDRWLHGQIYTCDYNMDLKRSTQMDALLREGEKHCVIDRARARSADVLAQDRVKTSEKREVELHNRKR</sequence>
<feature type="region of interest" description="Disordered" evidence="1">
    <location>
        <begin position="316"/>
        <end position="345"/>
    </location>
</feature>
<dbReference type="AlphaFoldDB" id="A0A9P6H576"/>
<evidence type="ECO:0000313" key="3">
    <source>
        <dbReference type="Proteomes" id="UP000736335"/>
    </source>
</evidence>
<proteinExistence type="predicted"/>
<feature type="compositionally biased region" description="Low complexity" evidence="1">
    <location>
        <begin position="316"/>
        <end position="336"/>
    </location>
</feature>
<reference evidence="2" key="1">
    <citation type="journal article" date="2020" name="Nat. Commun.">
        <title>Large-scale genome sequencing of mycorrhizal fungi provides insights into the early evolution of symbiotic traits.</title>
        <authorList>
            <person name="Miyauchi S."/>
            <person name="Kiss E."/>
            <person name="Kuo A."/>
            <person name="Drula E."/>
            <person name="Kohler A."/>
            <person name="Sanchez-Garcia M."/>
            <person name="Morin E."/>
            <person name="Andreopoulos B."/>
            <person name="Barry K.W."/>
            <person name="Bonito G."/>
            <person name="Buee M."/>
            <person name="Carver A."/>
            <person name="Chen C."/>
            <person name="Cichocki N."/>
            <person name="Clum A."/>
            <person name="Culley D."/>
            <person name="Crous P.W."/>
            <person name="Fauchery L."/>
            <person name="Girlanda M."/>
            <person name="Hayes R.D."/>
            <person name="Keri Z."/>
            <person name="LaButti K."/>
            <person name="Lipzen A."/>
            <person name="Lombard V."/>
            <person name="Magnuson J."/>
            <person name="Maillard F."/>
            <person name="Murat C."/>
            <person name="Nolan M."/>
            <person name="Ohm R.A."/>
            <person name="Pangilinan J."/>
            <person name="Pereira M.F."/>
            <person name="Perotto S."/>
            <person name="Peter M."/>
            <person name="Pfister S."/>
            <person name="Riley R."/>
            <person name="Sitrit Y."/>
            <person name="Stielow J.B."/>
            <person name="Szollosi G."/>
            <person name="Zifcakova L."/>
            <person name="Stursova M."/>
            <person name="Spatafora J.W."/>
            <person name="Tedersoo L."/>
            <person name="Vaario L.M."/>
            <person name="Yamada A."/>
            <person name="Yan M."/>
            <person name="Wang P."/>
            <person name="Xu J."/>
            <person name="Bruns T."/>
            <person name="Baldrian P."/>
            <person name="Vilgalys R."/>
            <person name="Dunand C."/>
            <person name="Henrissat B."/>
            <person name="Grigoriev I.V."/>
            <person name="Hibbett D."/>
            <person name="Nagy L.G."/>
            <person name="Martin F.M."/>
        </authorList>
    </citation>
    <scope>NUCLEOTIDE SEQUENCE</scope>
    <source>
        <strain evidence="2">UH-Tt-Lm1</strain>
    </source>
</reference>
<feature type="region of interest" description="Disordered" evidence="1">
    <location>
        <begin position="1"/>
        <end position="92"/>
    </location>
</feature>
<evidence type="ECO:0000313" key="2">
    <source>
        <dbReference type="EMBL" id="KAF9777814.1"/>
    </source>
</evidence>
<dbReference type="EMBL" id="WIUZ02000027">
    <property type="protein sequence ID" value="KAF9777814.1"/>
    <property type="molecule type" value="Genomic_DNA"/>
</dbReference>
<accession>A0A9P6H576</accession>
<dbReference type="Proteomes" id="UP000736335">
    <property type="component" value="Unassembled WGS sequence"/>
</dbReference>
<protein>
    <submittedName>
        <fullName evidence="2">Uncharacterized protein</fullName>
    </submittedName>
</protein>